<sequence length="99" mass="10716">MVVTCQTDEKKKGDAVPPPSGCEKDPQERAVFGVLLNRVDPSSADVSELIRDGDAFGIAWLCLYAKKKGKVDGASFKSFDLSGKESRFLVGLLAHREST</sequence>
<protein>
    <submittedName>
        <fullName evidence="2">Uncharacterized protein</fullName>
    </submittedName>
</protein>
<proteinExistence type="predicted"/>
<reference evidence="2" key="1">
    <citation type="submission" date="2014-11" db="EMBL/GenBank/DDBJ databases">
        <authorList>
            <person name="Otto D Thomas"/>
            <person name="Naeem Raeece"/>
        </authorList>
    </citation>
    <scope>NUCLEOTIDE SEQUENCE</scope>
</reference>
<dbReference type="VEuPathDB" id="CryptoDB:Cvel_36223"/>
<accession>A0A0G4I636</accession>
<dbReference type="AlphaFoldDB" id="A0A0G4I636"/>
<organism evidence="2">
    <name type="scientific">Chromera velia CCMP2878</name>
    <dbReference type="NCBI Taxonomy" id="1169474"/>
    <lineage>
        <taxon>Eukaryota</taxon>
        <taxon>Sar</taxon>
        <taxon>Alveolata</taxon>
        <taxon>Colpodellida</taxon>
        <taxon>Chromeraceae</taxon>
        <taxon>Chromera</taxon>
    </lineage>
</organism>
<dbReference type="EMBL" id="CDMZ01005253">
    <property type="protein sequence ID" value="CEM52452.1"/>
    <property type="molecule type" value="Genomic_DNA"/>
</dbReference>
<evidence type="ECO:0000256" key="1">
    <source>
        <dbReference type="SAM" id="MobiDB-lite"/>
    </source>
</evidence>
<gene>
    <name evidence="2" type="ORF">Cvel_36223</name>
</gene>
<feature type="region of interest" description="Disordered" evidence="1">
    <location>
        <begin position="1"/>
        <end position="24"/>
    </location>
</feature>
<evidence type="ECO:0000313" key="2">
    <source>
        <dbReference type="EMBL" id="CEM52452.1"/>
    </source>
</evidence>
<name>A0A0G4I636_9ALVE</name>